<dbReference type="GO" id="GO:0003700">
    <property type="term" value="F:DNA-binding transcription factor activity"/>
    <property type="evidence" value="ECO:0007669"/>
    <property type="project" value="InterPro"/>
</dbReference>
<protein>
    <submittedName>
        <fullName evidence="2">MarR family transcriptional regulator</fullName>
    </submittedName>
</protein>
<organism evidence="2 3">
    <name type="scientific">Sphingobium amiense</name>
    <dbReference type="NCBI Taxonomy" id="135719"/>
    <lineage>
        <taxon>Bacteria</taxon>
        <taxon>Pseudomonadati</taxon>
        <taxon>Pseudomonadota</taxon>
        <taxon>Alphaproteobacteria</taxon>
        <taxon>Sphingomonadales</taxon>
        <taxon>Sphingomonadaceae</taxon>
        <taxon>Sphingobium</taxon>
    </lineage>
</organism>
<dbReference type="EMBL" id="AP018664">
    <property type="protein sequence ID" value="BBD99530.1"/>
    <property type="molecule type" value="Genomic_DNA"/>
</dbReference>
<gene>
    <name evidence="2" type="ORF">SAMIE_1030310</name>
</gene>
<evidence type="ECO:0000313" key="2">
    <source>
        <dbReference type="EMBL" id="BBD99530.1"/>
    </source>
</evidence>
<sequence length="153" mass="16011">MDASLSLDSPLSDTVAPRLGYMLRRASAVMMAGLGAALADMALRPVEGTILILVGENPGCIQSDIGRTLGIKRANMAPLVAGLAARGLLSKTPVDGRSLALTLTSEGDAARRQVESIMDAHEARFEALLNETDMAALRDALRIIAQQGESAPD</sequence>
<dbReference type="InterPro" id="IPR036388">
    <property type="entry name" value="WH-like_DNA-bd_sf"/>
</dbReference>
<dbReference type="InterPro" id="IPR039422">
    <property type="entry name" value="MarR/SlyA-like"/>
</dbReference>
<evidence type="ECO:0000313" key="3">
    <source>
        <dbReference type="Proteomes" id="UP000279959"/>
    </source>
</evidence>
<dbReference type="Proteomes" id="UP000279959">
    <property type="component" value="Chromosome"/>
</dbReference>
<accession>A0A494WEY7</accession>
<evidence type="ECO:0000259" key="1">
    <source>
        <dbReference type="PROSITE" id="PS50995"/>
    </source>
</evidence>
<dbReference type="AlphaFoldDB" id="A0A494WEY7"/>
<dbReference type="GO" id="GO:0006950">
    <property type="term" value="P:response to stress"/>
    <property type="evidence" value="ECO:0007669"/>
    <property type="project" value="TreeGrafter"/>
</dbReference>
<dbReference type="InterPro" id="IPR036390">
    <property type="entry name" value="WH_DNA-bd_sf"/>
</dbReference>
<dbReference type="Pfam" id="PF12802">
    <property type="entry name" value="MarR_2"/>
    <property type="match status" value="1"/>
</dbReference>
<dbReference type="PROSITE" id="PS50995">
    <property type="entry name" value="HTH_MARR_2"/>
    <property type="match status" value="1"/>
</dbReference>
<dbReference type="InterPro" id="IPR000835">
    <property type="entry name" value="HTH_MarR-typ"/>
</dbReference>
<dbReference type="PANTHER" id="PTHR33164:SF89">
    <property type="entry name" value="MARR FAMILY REGULATORY PROTEIN"/>
    <property type="match status" value="1"/>
</dbReference>
<dbReference type="SMART" id="SM00347">
    <property type="entry name" value="HTH_MARR"/>
    <property type="match status" value="1"/>
</dbReference>
<keyword evidence="3" id="KW-1185">Reference proteome</keyword>
<reference evidence="2 3" key="1">
    <citation type="submission" date="2018-05" db="EMBL/GenBank/DDBJ databases">
        <title>Complete Genome Sequence of the Nonylphenol-Degrading Bacterium Sphingobium amiense DSM 16289T.</title>
        <authorList>
            <person name="Ootsuka M."/>
            <person name="Nishizawa T."/>
            <person name="Ohta H."/>
        </authorList>
    </citation>
    <scope>NUCLEOTIDE SEQUENCE [LARGE SCALE GENOMIC DNA]</scope>
    <source>
        <strain evidence="2 3">DSM 16289</strain>
    </source>
</reference>
<name>A0A494WEY7_9SPHN</name>
<dbReference type="SUPFAM" id="SSF46785">
    <property type="entry name" value="Winged helix' DNA-binding domain"/>
    <property type="match status" value="1"/>
</dbReference>
<dbReference type="KEGG" id="sami:SAMIE_1030310"/>
<feature type="domain" description="HTH marR-type" evidence="1">
    <location>
        <begin position="16"/>
        <end position="146"/>
    </location>
</feature>
<dbReference type="Gene3D" id="1.10.10.10">
    <property type="entry name" value="Winged helix-like DNA-binding domain superfamily/Winged helix DNA-binding domain"/>
    <property type="match status" value="1"/>
</dbReference>
<dbReference type="RefSeq" id="WP_066702152.1">
    <property type="nucleotide sequence ID" value="NZ_AP018664.1"/>
</dbReference>
<proteinExistence type="predicted"/>
<dbReference type="PANTHER" id="PTHR33164">
    <property type="entry name" value="TRANSCRIPTIONAL REGULATOR, MARR FAMILY"/>
    <property type="match status" value="1"/>
</dbReference>